<dbReference type="PROSITE" id="PS50932">
    <property type="entry name" value="HTH_LACI_2"/>
    <property type="match status" value="1"/>
</dbReference>
<accession>A0ABU3QWG7</accession>
<reference evidence="5 6" key="1">
    <citation type="submission" date="2023-10" db="EMBL/GenBank/DDBJ databases">
        <title>Psychrosphaera aquimaarina strain SW33 isolated from seawater.</title>
        <authorList>
            <person name="Bayburt H."/>
            <person name="Kim J.M."/>
            <person name="Choi B.J."/>
            <person name="Jeon C.O."/>
        </authorList>
    </citation>
    <scope>NUCLEOTIDE SEQUENCE [LARGE SCALE GENOMIC DNA]</scope>
    <source>
        <strain evidence="5 6">KCTC 52743</strain>
    </source>
</reference>
<dbReference type="SMART" id="SM00354">
    <property type="entry name" value="HTH_LACI"/>
    <property type="match status" value="1"/>
</dbReference>
<dbReference type="SUPFAM" id="SSF53822">
    <property type="entry name" value="Periplasmic binding protein-like I"/>
    <property type="match status" value="1"/>
</dbReference>
<dbReference type="Pfam" id="PF13377">
    <property type="entry name" value="Peripla_BP_3"/>
    <property type="match status" value="1"/>
</dbReference>
<dbReference type="CDD" id="cd01392">
    <property type="entry name" value="HTH_LacI"/>
    <property type="match status" value="1"/>
</dbReference>
<name>A0ABU3QWG7_9GAMM</name>
<dbReference type="GO" id="GO:0003677">
    <property type="term" value="F:DNA binding"/>
    <property type="evidence" value="ECO:0007669"/>
    <property type="project" value="UniProtKB-KW"/>
</dbReference>
<dbReference type="PANTHER" id="PTHR30146:SF138">
    <property type="entry name" value="TRANSCRIPTIONAL REGULATORY PROTEIN"/>
    <property type="match status" value="1"/>
</dbReference>
<evidence type="ECO:0000256" key="1">
    <source>
        <dbReference type="ARBA" id="ARBA00023015"/>
    </source>
</evidence>
<evidence type="ECO:0000256" key="3">
    <source>
        <dbReference type="ARBA" id="ARBA00023163"/>
    </source>
</evidence>
<keyword evidence="3" id="KW-0804">Transcription</keyword>
<protein>
    <submittedName>
        <fullName evidence="5">LacI family DNA-binding transcriptional regulator</fullName>
    </submittedName>
</protein>
<comment type="caution">
    <text evidence="5">The sequence shown here is derived from an EMBL/GenBank/DDBJ whole genome shotgun (WGS) entry which is preliminary data.</text>
</comment>
<keyword evidence="6" id="KW-1185">Reference proteome</keyword>
<keyword evidence="2 5" id="KW-0238">DNA-binding</keyword>
<evidence type="ECO:0000256" key="2">
    <source>
        <dbReference type="ARBA" id="ARBA00023125"/>
    </source>
</evidence>
<dbReference type="InterPro" id="IPR000843">
    <property type="entry name" value="HTH_LacI"/>
</dbReference>
<dbReference type="EMBL" id="JAWCUA010000001">
    <property type="protein sequence ID" value="MDU0111500.1"/>
    <property type="molecule type" value="Genomic_DNA"/>
</dbReference>
<dbReference type="Proteomes" id="UP001257914">
    <property type="component" value="Unassembled WGS sequence"/>
</dbReference>
<dbReference type="CDD" id="cd06279">
    <property type="entry name" value="PBP1_LacI-like"/>
    <property type="match status" value="1"/>
</dbReference>
<dbReference type="PANTHER" id="PTHR30146">
    <property type="entry name" value="LACI-RELATED TRANSCRIPTIONAL REPRESSOR"/>
    <property type="match status" value="1"/>
</dbReference>
<keyword evidence="1" id="KW-0805">Transcription regulation</keyword>
<dbReference type="Gene3D" id="1.10.260.40">
    <property type="entry name" value="lambda repressor-like DNA-binding domains"/>
    <property type="match status" value="1"/>
</dbReference>
<sequence length="346" mass="37744">MSEQKSWTLKSIAKELGISNATVSNAFNRPDQLSKKRREEILESCQKLGYSGPNKAAQSLRKGQSNIVALVLPDSVEYMISDPVASDFVKGVSSVLEKSNVNLLLFSGASENINAVSDFVDGFICYGSPRNPNLVEQLRTTAKKVVTADFDIDRKASVGIDNEQAAYDISKLAIKSKNDDIAILGLRLLDSNLTCRVYELPDDEGTPSIAHKRLAGYQKAIKEHGAELRNDRIWNIPKSSHEVALIAAREALTSTPRPNVILCMSDLIALAVLQEICAMGLNVPNDIRVVGFDGIDEASRSTPPLTTVHQNSEEKGNMAAELFINRATNAVVIPYHIEIGHTVNSN</sequence>
<gene>
    <name evidence="5" type="ORF">RT723_00400</name>
</gene>
<dbReference type="Pfam" id="PF00356">
    <property type="entry name" value="LacI"/>
    <property type="match status" value="1"/>
</dbReference>
<evidence type="ECO:0000313" key="6">
    <source>
        <dbReference type="Proteomes" id="UP001257914"/>
    </source>
</evidence>
<dbReference type="InterPro" id="IPR046335">
    <property type="entry name" value="LacI/GalR-like_sensor"/>
</dbReference>
<proteinExistence type="predicted"/>
<dbReference type="InterPro" id="IPR028082">
    <property type="entry name" value="Peripla_BP_I"/>
</dbReference>
<evidence type="ECO:0000313" key="5">
    <source>
        <dbReference type="EMBL" id="MDU0111500.1"/>
    </source>
</evidence>
<feature type="domain" description="HTH lacI-type" evidence="4">
    <location>
        <begin position="8"/>
        <end position="62"/>
    </location>
</feature>
<dbReference type="RefSeq" id="WP_315945457.1">
    <property type="nucleotide sequence ID" value="NZ_JAWCUA010000001.1"/>
</dbReference>
<organism evidence="5 6">
    <name type="scientific">Psychrosphaera aquimarina</name>
    <dbReference type="NCBI Taxonomy" id="2044854"/>
    <lineage>
        <taxon>Bacteria</taxon>
        <taxon>Pseudomonadati</taxon>
        <taxon>Pseudomonadota</taxon>
        <taxon>Gammaproteobacteria</taxon>
        <taxon>Alteromonadales</taxon>
        <taxon>Pseudoalteromonadaceae</taxon>
        <taxon>Psychrosphaera</taxon>
    </lineage>
</organism>
<evidence type="ECO:0000259" key="4">
    <source>
        <dbReference type="PROSITE" id="PS50932"/>
    </source>
</evidence>
<dbReference type="Gene3D" id="3.40.50.2300">
    <property type="match status" value="2"/>
</dbReference>
<dbReference type="SUPFAM" id="SSF47413">
    <property type="entry name" value="lambda repressor-like DNA-binding domains"/>
    <property type="match status" value="1"/>
</dbReference>
<dbReference type="InterPro" id="IPR010982">
    <property type="entry name" value="Lambda_DNA-bd_dom_sf"/>
</dbReference>